<dbReference type="STRING" id="694427.Palpr_2985"/>
<dbReference type="InterPro" id="IPR055235">
    <property type="entry name" value="ASD1_cat"/>
</dbReference>
<dbReference type="AlphaFoldDB" id="E4T0Q0"/>
<dbReference type="Gene3D" id="3.20.20.80">
    <property type="entry name" value="Glycosidases"/>
    <property type="match status" value="1"/>
</dbReference>
<protein>
    <submittedName>
        <fullName evidence="3">Alpha-L-arabinofuranosidase-like protein</fullName>
    </submittedName>
</protein>
<reference evidence="3 4" key="2">
    <citation type="journal article" date="2011" name="Stand. Genomic Sci.">
        <title>Complete genome sequence of Paludibacter propionicigenes type strain (WB4).</title>
        <authorList>
            <person name="Gronow S."/>
            <person name="Munk C."/>
            <person name="Lapidus A."/>
            <person name="Nolan M."/>
            <person name="Lucas S."/>
            <person name="Hammon N."/>
            <person name="Deshpande S."/>
            <person name="Cheng J.F."/>
            <person name="Tapia R."/>
            <person name="Han C."/>
            <person name="Goodwin L."/>
            <person name="Pitluck S."/>
            <person name="Liolios K."/>
            <person name="Ivanova N."/>
            <person name="Mavromatis K."/>
            <person name="Mikhailova N."/>
            <person name="Pati A."/>
            <person name="Chen A."/>
            <person name="Palaniappan K."/>
            <person name="Land M."/>
            <person name="Hauser L."/>
            <person name="Chang Y.J."/>
            <person name="Jeffries C.D."/>
            <person name="Brambilla E."/>
            <person name="Rohde M."/>
            <person name="Goker M."/>
            <person name="Detter J.C."/>
            <person name="Woyke T."/>
            <person name="Bristow J."/>
            <person name="Eisen J.A."/>
            <person name="Markowitz V."/>
            <person name="Hugenholtz P."/>
            <person name="Kyrpides N.C."/>
            <person name="Klenk H.P."/>
        </authorList>
    </citation>
    <scope>NUCLEOTIDE SEQUENCE [LARGE SCALE GENOMIC DNA]</scope>
    <source>
        <strain evidence="4">DSM 17365 / JCM 13257 / WB4</strain>
    </source>
</reference>
<feature type="signal peptide" evidence="1">
    <location>
        <begin position="1"/>
        <end position="25"/>
    </location>
</feature>
<dbReference type="HOGENOM" id="CLU_424414_0_0_10"/>
<feature type="domain" description="Alpha-L-arabinofuranosidase 1 catalytic" evidence="2">
    <location>
        <begin position="120"/>
        <end position="286"/>
    </location>
</feature>
<dbReference type="EMBL" id="CP002345">
    <property type="protein sequence ID" value="ADQ81114.1"/>
    <property type="molecule type" value="Genomic_DNA"/>
</dbReference>
<dbReference type="GO" id="GO:0000272">
    <property type="term" value="P:polysaccharide catabolic process"/>
    <property type="evidence" value="ECO:0007669"/>
    <property type="project" value="TreeGrafter"/>
</dbReference>
<dbReference type="KEGG" id="ppn:Palpr_2985"/>
<organism evidence="3 4">
    <name type="scientific">Paludibacter propionicigenes (strain DSM 17365 / JCM 13257 / WB4)</name>
    <dbReference type="NCBI Taxonomy" id="694427"/>
    <lineage>
        <taxon>Bacteria</taxon>
        <taxon>Pseudomonadati</taxon>
        <taxon>Bacteroidota</taxon>
        <taxon>Bacteroidia</taxon>
        <taxon>Bacteroidales</taxon>
        <taxon>Paludibacteraceae</taxon>
        <taxon>Paludibacter</taxon>
    </lineage>
</organism>
<dbReference type="OrthoDB" id="9758333at2"/>
<dbReference type="SUPFAM" id="SSF51445">
    <property type="entry name" value="(Trans)glycosidases"/>
    <property type="match status" value="1"/>
</dbReference>
<name>E4T0Q0_PALPW</name>
<evidence type="ECO:0000313" key="3">
    <source>
        <dbReference type="EMBL" id="ADQ81114.1"/>
    </source>
</evidence>
<dbReference type="eggNOG" id="COG3534">
    <property type="taxonomic scope" value="Bacteria"/>
</dbReference>
<dbReference type="PANTHER" id="PTHR43576:SF3">
    <property type="entry name" value="ALPHA-L-ARABINOFURANOSIDASE C"/>
    <property type="match status" value="1"/>
</dbReference>
<gene>
    <name evidence="3" type="ordered locus">Palpr_2985</name>
</gene>
<dbReference type="Proteomes" id="UP000008718">
    <property type="component" value="Chromosome"/>
</dbReference>
<reference key="1">
    <citation type="submission" date="2010-11" db="EMBL/GenBank/DDBJ databases">
        <title>The complete genome of Paludibacter propionicigenes DSM 17365.</title>
        <authorList>
            <consortium name="US DOE Joint Genome Institute (JGI-PGF)"/>
            <person name="Lucas S."/>
            <person name="Copeland A."/>
            <person name="Lapidus A."/>
            <person name="Bruce D."/>
            <person name="Goodwin L."/>
            <person name="Pitluck S."/>
            <person name="Kyrpides N."/>
            <person name="Mavromatis K."/>
            <person name="Ivanova N."/>
            <person name="Munk A.C."/>
            <person name="Brettin T."/>
            <person name="Detter J.C."/>
            <person name="Han C."/>
            <person name="Tapia R."/>
            <person name="Land M."/>
            <person name="Hauser L."/>
            <person name="Markowitz V."/>
            <person name="Cheng J.-F."/>
            <person name="Hugenholtz P."/>
            <person name="Woyke T."/>
            <person name="Wu D."/>
            <person name="Gronow S."/>
            <person name="Wellnitz S."/>
            <person name="Brambilla E."/>
            <person name="Klenk H.-P."/>
            <person name="Eisen J.A."/>
        </authorList>
    </citation>
    <scope>NUCLEOTIDE SEQUENCE</scope>
    <source>
        <strain>WB4</strain>
    </source>
</reference>
<dbReference type="Pfam" id="PF22848">
    <property type="entry name" value="ASD1_dom"/>
    <property type="match status" value="1"/>
</dbReference>
<sequence>MLHNSQYIFKITLLFALVLSYSCQSKENEPVTPPVTALDSITPGVDPATANTIGFFLDGWQPKTFTPPSYDQVTVSTSQPSVVTVDATSIITKIPLSVFGHNANMWMGPVADNANFLTAINNLQPHIIRFPGGSASDAYFWNAKQGINPADAPYKIFNADGVATDPGYNYGMTDANWQCSLDNYYKMISKTNNKGIITVNYGYARYGTGKNPVATAAHLAADWVRYDNNRTQLWEIGNENFGNWEWGYRINTATNQDNQPELLTGALYAQHFQVFADSMRKAAKEVGNNIRIGAVTVESPATESWQTVCLKTWNTGMMTGINNKADFYVVHSYFTPYNENSSSSVILSAAVSVPRTIINYVTQTLQSNGASVKPIVMDEWNMFAQGSKQQVSNIGGLFAVLVMGEAITNKFGMATRWDLLNGWSNGDDMGLFSAGDEPGIDKWNPRPAFYYLYFLQKMLGDRMVTATGTSNVKAYASTYSSGQVNANLVNSGTTAVNVQLDIKNFNKGSRYYWYSFQGGTDNAEFSRQVIINGAGPSVVAGGPGNYSSLKARSATITNGIFVTVPARGAVMMVIDKK</sequence>
<evidence type="ECO:0000259" key="2">
    <source>
        <dbReference type="Pfam" id="PF22848"/>
    </source>
</evidence>
<accession>E4T0Q0</accession>
<feature type="chain" id="PRO_5003188927" evidence="1">
    <location>
        <begin position="26"/>
        <end position="577"/>
    </location>
</feature>
<dbReference type="PANTHER" id="PTHR43576">
    <property type="entry name" value="ALPHA-L-ARABINOFURANOSIDASE C-RELATED"/>
    <property type="match status" value="1"/>
</dbReference>
<dbReference type="RefSeq" id="WP_013446483.1">
    <property type="nucleotide sequence ID" value="NC_014734.1"/>
</dbReference>
<evidence type="ECO:0000256" key="1">
    <source>
        <dbReference type="SAM" id="SignalP"/>
    </source>
</evidence>
<evidence type="ECO:0000313" key="4">
    <source>
        <dbReference type="Proteomes" id="UP000008718"/>
    </source>
</evidence>
<dbReference type="InterPro" id="IPR017853">
    <property type="entry name" value="GH"/>
</dbReference>
<keyword evidence="4" id="KW-1185">Reference proteome</keyword>
<proteinExistence type="predicted"/>
<keyword evidence="1" id="KW-0732">Signal</keyword>
<dbReference type="CAZy" id="GH51">
    <property type="family name" value="Glycoside Hydrolase Family 51"/>
</dbReference>